<feature type="domain" description="N-acetyltransferase" evidence="1">
    <location>
        <begin position="1"/>
        <end position="109"/>
    </location>
</feature>
<proteinExistence type="predicted"/>
<organism evidence="2 3">
    <name type="scientific">Ureibacillus acetophenoni</name>
    <dbReference type="NCBI Taxonomy" id="614649"/>
    <lineage>
        <taxon>Bacteria</taxon>
        <taxon>Bacillati</taxon>
        <taxon>Bacillota</taxon>
        <taxon>Bacilli</taxon>
        <taxon>Bacillales</taxon>
        <taxon>Caryophanaceae</taxon>
        <taxon>Ureibacillus</taxon>
    </lineage>
</organism>
<dbReference type="InterPro" id="IPR016181">
    <property type="entry name" value="Acyl_CoA_acyltransferase"/>
</dbReference>
<dbReference type="GO" id="GO:0016747">
    <property type="term" value="F:acyltransferase activity, transferring groups other than amino-acyl groups"/>
    <property type="evidence" value="ECO:0007669"/>
    <property type="project" value="InterPro"/>
</dbReference>
<protein>
    <recommendedName>
        <fullName evidence="1">N-acetyltransferase domain-containing protein</fullName>
    </recommendedName>
</protein>
<name>A0A285U8H4_9BACL</name>
<dbReference type="AlphaFoldDB" id="A0A285U8H4"/>
<sequence>MSELNYINYDFINGDKKIGYADGKIEGNTFTFDYIYIYSENRKLGYGSTALKLIEEDLKSLNIQKVSGDFIAQDGITQQELYDFYEKNGYNITDGVIVKQLHYVNASFG</sequence>
<dbReference type="EMBL" id="OBQC01000004">
    <property type="protein sequence ID" value="SOC38234.1"/>
    <property type="molecule type" value="Genomic_DNA"/>
</dbReference>
<accession>A0A285U8H4</accession>
<gene>
    <name evidence="2" type="ORF">SAMN05877842_10465</name>
</gene>
<evidence type="ECO:0000313" key="3">
    <source>
        <dbReference type="Proteomes" id="UP000219252"/>
    </source>
</evidence>
<reference evidence="3" key="1">
    <citation type="submission" date="2017-08" db="EMBL/GenBank/DDBJ databases">
        <authorList>
            <person name="Varghese N."/>
            <person name="Submissions S."/>
        </authorList>
    </citation>
    <scope>NUCLEOTIDE SEQUENCE [LARGE SCALE GENOMIC DNA]</scope>
    <source>
        <strain evidence="3">JC23</strain>
    </source>
</reference>
<dbReference type="CDD" id="cd04301">
    <property type="entry name" value="NAT_SF"/>
    <property type="match status" value="1"/>
</dbReference>
<evidence type="ECO:0000313" key="2">
    <source>
        <dbReference type="EMBL" id="SOC38234.1"/>
    </source>
</evidence>
<dbReference type="Proteomes" id="UP000219252">
    <property type="component" value="Unassembled WGS sequence"/>
</dbReference>
<dbReference type="SUPFAM" id="SSF55729">
    <property type="entry name" value="Acyl-CoA N-acyltransferases (Nat)"/>
    <property type="match status" value="1"/>
</dbReference>
<evidence type="ECO:0000259" key="1">
    <source>
        <dbReference type="PROSITE" id="PS51186"/>
    </source>
</evidence>
<dbReference type="Gene3D" id="3.40.630.30">
    <property type="match status" value="1"/>
</dbReference>
<dbReference type="InterPro" id="IPR000182">
    <property type="entry name" value="GNAT_dom"/>
</dbReference>
<dbReference type="PROSITE" id="PS51186">
    <property type="entry name" value="GNAT"/>
    <property type="match status" value="1"/>
</dbReference>
<keyword evidence="3" id="KW-1185">Reference proteome</keyword>